<evidence type="ECO:0000313" key="2">
    <source>
        <dbReference type="EMBL" id="MED7827108.1"/>
    </source>
</evidence>
<keyword evidence="3" id="KW-1185">Reference proteome</keyword>
<dbReference type="PANTHER" id="PTHR46696">
    <property type="entry name" value="P450, PUTATIVE (EUROFUNG)-RELATED"/>
    <property type="match status" value="1"/>
</dbReference>
<comment type="similarity">
    <text evidence="1">Belongs to the cytochrome P450 family.</text>
</comment>
<protein>
    <recommendedName>
        <fullName evidence="4">Cytochrome P450</fullName>
    </recommendedName>
</protein>
<gene>
    <name evidence="2" type="ORF">VXC91_35625</name>
</gene>
<name>A0ABU7FTF0_9ACTN</name>
<accession>A0ABU7FTF0</accession>
<comment type="caution">
    <text evidence="2">The sequence shown here is derived from an EMBL/GenBank/DDBJ whole genome shotgun (WGS) entry which is preliminary data.</text>
</comment>
<dbReference type="Proteomes" id="UP001333996">
    <property type="component" value="Unassembled WGS sequence"/>
</dbReference>
<proteinExistence type="inferred from homology"/>
<organism evidence="2 3">
    <name type="scientific">Streptomyces chiangmaiensis</name>
    <dbReference type="NCBI Taxonomy" id="766497"/>
    <lineage>
        <taxon>Bacteria</taxon>
        <taxon>Bacillati</taxon>
        <taxon>Actinomycetota</taxon>
        <taxon>Actinomycetes</taxon>
        <taxon>Kitasatosporales</taxon>
        <taxon>Streptomycetaceae</taxon>
        <taxon>Streptomyces</taxon>
    </lineage>
</organism>
<dbReference type="PANTHER" id="PTHR46696:SF1">
    <property type="entry name" value="CYTOCHROME P450 YJIB-RELATED"/>
    <property type="match status" value="1"/>
</dbReference>
<dbReference type="InterPro" id="IPR002397">
    <property type="entry name" value="Cyt_P450_B"/>
</dbReference>
<dbReference type="Gene3D" id="1.10.630.10">
    <property type="entry name" value="Cytochrome P450"/>
    <property type="match status" value="1"/>
</dbReference>
<dbReference type="SUPFAM" id="SSF48264">
    <property type="entry name" value="Cytochrome P450"/>
    <property type="match status" value="1"/>
</dbReference>
<sequence>MAHLPLRYAVEDISIAGVTIRRSDPILNSYAAACEDPDKYGPTAGDFDITRSDKDHLAFDHGVHFCLGGTAGPPPGGGRAACSLRPIPRLAAAVRETEVEPMRSFISNGHRALPALLT</sequence>
<dbReference type="PRINTS" id="PR00359">
    <property type="entry name" value="BP450"/>
</dbReference>
<evidence type="ECO:0008006" key="4">
    <source>
        <dbReference type="Google" id="ProtNLM"/>
    </source>
</evidence>
<dbReference type="EMBL" id="JAYWVC010000204">
    <property type="protein sequence ID" value="MED7827108.1"/>
    <property type="molecule type" value="Genomic_DNA"/>
</dbReference>
<dbReference type="InterPro" id="IPR036396">
    <property type="entry name" value="Cyt_P450_sf"/>
</dbReference>
<reference evidence="2" key="1">
    <citation type="submission" date="2024-01" db="EMBL/GenBank/DDBJ databases">
        <title>First draft genome sequence data of TA4-1, the type strain of Gram-positive actinobacterium Streptomyces chiangmaiensis.</title>
        <authorList>
            <person name="Yasawong M."/>
            <person name="Nantapong N."/>
        </authorList>
    </citation>
    <scope>NUCLEOTIDE SEQUENCE</scope>
    <source>
        <strain evidence="2">TA4-1</strain>
    </source>
</reference>
<dbReference type="RefSeq" id="WP_329511494.1">
    <property type="nucleotide sequence ID" value="NZ_BAAAYZ010000315.1"/>
</dbReference>
<evidence type="ECO:0000313" key="3">
    <source>
        <dbReference type="Proteomes" id="UP001333996"/>
    </source>
</evidence>
<evidence type="ECO:0000256" key="1">
    <source>
        <dbReference type="ARBA" id="ARBA00010617"/>
    </source>
</evidence>